<evidence type="ECO:0000256" key="7">
    <source>
        <dbReference type="SAM" id="MobiDB-lite"/>
    </source>
</evidence>
<organism evidence="9 10">
    <name type="scientific">Oncorhynchus mykiss</name>
    <name type="common">Rainbow trout</name>
    <name type="synonym">Salmo gairdneri</name>
    <dbReference type="NCBI Taxonomy" id="8022"/>
    <lineage>
        <taxon>Eukaryota</taxon>
        <taxon>Metazoa</taxon>
        <taxon>Chordata</taxon>
        <taxon>Craniata</taxon>
        <taxon>Vertebrata</taxon>
        <taxon>Euteleostomi</taxon>
        <taxon>Actinopterygii</taxon>
        <taxon>Neopterygii</taxon>
        <taxon>Teleostei</taxon>
        <taxon>Protacanthopterygii</taxon>
        <taxon>Salmoniformes</taxon>
        <taxon>Salmonidae</taxon>
        <taxon>Salmoninae</taxon>
        <taxon>Oncorhynchus</taxon>
    </lineage>
</organism>
<keyword evidence="6 8" id="KW-0472">Membrane</keyword>
<name>A0A8K9UFS5_ONCMY</name>
<dbReference type="KEGG" id="omy:110504402"/>
<feature type="transmembrane region" description="Helical" evidence="8">
    <location>
        <begin position="16"/>
        <end position="39"/>
    </location>
</feature>
<feature type="region of interest" description="Disordered" evidence="7">
    <location>
        <begin position="785"/>
        <end position="837"/>
    </location>
</feature>
<feature type="region of interest" description="Disordered" evidence="7">
    <location>
        <begin position="289"/>
        <end position="308"/>
    </location>
</feature>
<feature type="compositionally biased region" description="Low complexity" evidence="7">
    <location>
        <begin position="531"/>
        <end position="550"/>
    </location>
</feature>
<dbReference type="GeneTree" id="ENSGT00940000160541"/>
<dbReference type="OrthoDB" id="9353106at2759"/>
<accession>A0A8K9UFS5</accession>
<evidence type="ECO:0000256" key="6">
    <source>
        <dbReference type="ARBA" id="ARBA00023136"/>
    </source>
</evidence>
<reference evidence="9" key="2">
    <citation type="submission" date="2025-08" db="UniProtKB">
        <authorList>
            <consortium name="Ensembl"/>
        </authorList>
    </citation>
    <scope>IDENTIFICATION</scope>
</reference>
<dbReference type="AlphaFoldDB" id="A0A8K9UFS5"/>
<dbReference type="Pfam" id="PF12606">
    <property type="entry name" value="RELT"/>
    <property type="match status" value="1"/>
</dbReference>
<dbReference type="GO" id="GO:0010811">
    <property type="term" value="P:positive regulation of cell-substrate adhesion"/>
    <property type="evidence" value="ECO:0007669"/>
    <property type="project" value="TreeGrafter"/>
</dbReference>
<reference evidence="9" key="1">
    <citation type="submission" date="2020-07" db="EMBL/GenBank/DDBJ databases">
        <title>A long reads based de novo assembly of the rainbow trout Arlee double haploid line genome.</title>
        <authorList>
            <person name="Gao G."/>
            <person name="Palti Y."/>
        </authorList>
    </citation>
    <scope>NUCLEOTIDE SEQUENCE [LARGE SCALE GENOMIC DNA]</scope>
</reference>
<dbReference type="GO" id="GO:0005886">
    <property type="term" value="C:plasma membrane"/>
    <property type="evidence" value="ECO:0007669"/>
    <property type="project" value="UniProtKB-SubCell"/>
</dbReference>
<feature type="compositionally biased region" description="Acidic residues" evidence="7">
    <location>
        <begin position="198"/>
        <end position="209"/>
    </location>
</feature>
<evidence type="ECO:0000256" key="1">
    <source>
        <dbReference type="ARBA" id="ARBA00004162"/>
    </source>
</evidence>
<evidence type="ECO:0000256" key="3">
    <source>
        <dbReference type="ARBA" id="ARBA00022475"/>
    </source>
</evidence>
<keyword evidence="4 8" id="KW-0812">Transmembrane</keyword>
<feature type="compositionally biased region" description="Low complexity" evidence="7">
    <location>
        <begin position="477"/>
        <end position="523"/>
    </location>
</feature>
<dbReference type="Ensembl" id="ENSOMYT00000122251.1">
    <property type="protein sequence ID" value="ENSOMYP00000108747.1"/>
    <property type="gene ID" value="ENSOMYG00000070081.1"/>
</dbReference>
<reference evidence="9" key="3">
    <citation type="submission" date="2025-09" db="UniProtKB">
        <authorList>
            <consortium name="Ensembl"/>
        </authorList>
    </citation>
    <scope>IDENTIFICATION</scope>
</reference>
<evidence type="ECO:0000256" key="4">
    <source>
        <dbReference type="ARBA" id="ARBA00022692"/>
    </source>
</evidence>
<evidence type="ECO:0000256" key="5">
    <source>
        <dbReference type="ARBA" id="ARBA00022989"/>
    </source>
</evidence>
<dbReference type="GO" id="GO:1900745">
    <property type="term" value="P:positive regulation of p38MAPK cascade"/>
    <property type="evidence" value="ECO:0007669"/>
    <property type="project" value="InterPro"/>
</dbReference>
<feature type="region of interest" description="Disordered" evidence="7">
    <location>
        <begin position="149"/>
        <end position="216"/>
    </location>
</feature>
<feature type="compositionally biased region" description="Low complexity" evidence="7">
    <location>
        <begin position="594"/>
        <end position="604"/>
    </location>
</feature>
<evidence type="ECO:0008006" key="11">
    <source>
        <dbReference type="Google" id="ProtNLM"/>
    </source>
</evidence>
<feature type="compositionally biased region" description="Polar residues" evidence="7">
    <location>
        <begin position="396"/>
        <end position="476"/>
    </location>
</feature>
<feature type="compositionally biased region" description="Polar residues" evidence="7">
    <location>
        <begin position="582"/>
        <end position="593"/>
    </location>
</feature>
<keyword evidence="5 8" id="KW-1133">Transmembrane helix</keyword>
<feature type="compositionally biased region" description="Polar residues" evidence="7">
    <location>
        <begin position="609"/>
        <end position="620"/>
    </location>
</feature>
<dbReference type="RefSeq" id="XP_036826299.1">
    <property type="nucleotide sequence ID" value="XM_036970404.1"/>
</dbReference>
<evidence type="ECO:0000256" key="2">
    <source>
        <dbReference type="ARBA" id="ARBA00008688"/>
    </source>
</evidence>
<keyword evidence="3" id="KW-1003">Cell membrane</keyword>
<evidence type="ECO:0000256" key="8">
    <source>
        <dbReference type="SAM" id="Phobius"/>
    </source>
</evidence>
<feature type="compositionally biased region" description="Basic residues" evidence="7">
    <location>
        <begin position="826"/>
        <end position="837"/>
    </location>
</feature>
<keyword evidence="10" id="KW-1185">Reference proteome</keyword>
<gene>
    <name evidence="9" type="primary">rell2</name>
</gene>
<feature type="compositionally biased region" description="Acidic residues" evidence="7">
    <location>
        <begin position="797"/>
        <end position="807"/>
    </location>
</feature>
<feature type="region of interest" description="Disordered" evidence="7">
    <location>
        <begin position="52"/>
        <end position="73"/>
    </location>
</feature>
<dbReference type="InterPro" id="IPR022248">
    <property type="entry name" value="TNF_rcpt_RELT"/>
</dbReference>
<comment type="similarity">
    <text evidence="2">Belongs to the RELT family.</text>
</comment>
<feature type="compositionally biased region" description="Basic residues" evidence="7">
    <location>
        <begin position="149"/>
        <end position="160"/>
    </location>
</feature>
<proteinExistence type="inferred from homology"/>
<feature type="region of interest" description="Disordered" evidence="7">
    <location>
        <begin position="366"/>
        <end position="640"/>
    </location>
</feature>
<evidence type="ECO:0000313" key="9">
    <source>
        <dbReference type="Ensembl" id="ENSOMYP00000108747.1"/>
    </source>
</evidence>
<feature type="compositionally biased region" description="Low complexity" evidence="7">
    <location>
        <begin position="621"/>
        <end position="631"/>
    </location>
</feature>
<feature type="compositionally biased region" description="Polar residues" evidence="7">
    <location>
        <begin position="370"/>
        <end position="389"/>
    </location>
</feature>
<feature type="region of interest" description="Disordered" evidence="7">
    <location>
        <begin position="324"/>
        <end position="349"/>
    </location>
</feature>
<dbReference type="Proteomes" id="UP000694395">
    <property type="component" value="Chromosome 31"/>
</dbReference>
<dbReference type="PANTHER" id="PTHR31481">
    <property type="entry name" value="RELT-LIKE PROTEIN 2 RELL2"/>
    <property type="match status" value="1"/>
</dbReference>
<dbReference type="PANTHER" id="PTHR31481:SF0">
    <property type="entry name" value="RELT-LIKE PROTEIN 2"/>
    <property type="match status" value="1"/>
</dbReference>
<dbReference type="GeneID" id="110504402"/>
<protein>
    <recommendedName>
        <fullName evidence="11">RELT-like protein 2</fullName>
    </recommendedName>
</protein>
<sequence length="837" mass="89495">MTDLEASTVGEPPPPYMIFLLVFFFFITGLLGFLVCHLLKKKGYRCRTGEEEDDEECEQKLGPDKNDDEEEENQDTVEQILKCIIENEANMEAFKDMLGKQDICQHHDPRLLRKESLGGIPPHHHTVHSGAQLDHKSCTLCVQGRSKKARRLSRVPRTNKPRTPGERRESTVFAVGRFRVTHMDKKDQGSGDQLDQSEALDSEKGDEEDPQRKEGYNLQSMFKDVKTETTNGVVATAAKRKKSLVLFSLRRGSDPVGVKVSLSQPVVEEEPLFNDPLKTAPVQTSSPVMALSSQPSMGSAAPDDTEMAPVKMSPTRVTFIVSPTEAPEPVSPNTSPAGVSPLTPPVQESPITTPVQVTPMTPEIFPLTPGSPTNLAPSPLNVSPATSPVQAHPTHIQASPTPVQASHTPTPVQASPTPVQASPTPVQASPTPVQASPTPVQASHTPVQASHTPTPVQASPTTAPLNLSPALSSRMVSPSPNSLNLSPSLSSRMVSPSPNSLNLSPSLSSRKVSSNTTPLNLSPTPTPMQVSPSLSSRKVSSNTTPLNLSPTPTPMQVSPSLSSRKVSSNTTPLNLSPTPTPMQVSPALSSRKVSSNTTPLNLSPTPTPMQVSPALSSRKVSSNTTPLNLSPTPTPMQVSDALSSRNVSPALSSRKVSPTPLMVSPIAPHSILSNTTTLVKVEQTSPSSSPFTTSATATMKGPEHKADSLARFKADKVSPTVATVKISPTVDHMKVSATMTPTKVCPSSGSPLENKLEVGSVAIVNASPDSQREVSVVCMADVVKGEKEDPAVAQSPPEEEKEDEVEMEDIKNCRVSQEEEGVSLKEKRRSVHSQHKW</sequence>
<feature type="compositionally biased region" description="Low complexity" evidence="7">
    <location>
        <begin position="558"/>
        <end position="577"/>
    </location>
</feature>
<evidence type="ECO:0000313" key="10">
    <source>
        <dbReference type="Proteomes" id="UP000694395"/>
    </source>
</evidence>
<dbReference type="InterPro" id="IPR042313">
    <property type="entry name" value="RELL2"/>
</dbReference>
<dbReference type="CTD" id="285613"/>
<comment type="subcellular location">
    <subcellularLocation>
        <location evidence="1">Cell membrane</location>
        <topology evidence="1">Single-pass membrane protein</topology>
    </subcellularLocation>
</comment>